<dbReference type="PANTHER" id="PTHR37529:SF1">
    <property type="entry name" value="TRANSPOSASE INSG FOR INSERTION SEQUENCE ELEMENT IS4-RELATED"/>
    <property type="match status" value="1"/>
</dbReference>
<keyword evidence="6" id="KW-1185">Reference proteome</keyword>
<organism evidence="5 6">
    <name type="scientific">Streptomyces kaniharaensis</name>
    <dbReference type="NCBI Taxonomy" id="212423"/>
    <lineage>
        <taxon>Bacteria</taxon>
        <taxon>Bacillati</taxon>
        <taxon>Actinomycetota</taxon>
        <taxon>Actinomycetes</taxon>
        <taxon>Kitasatosporales</taxon>
        <taxon>Streptomycetaceae</taxon>
        <taxon>Streptomyces</taxon>
    </lineage>
</organism>
<reference evidence="5 6" key="1">
    <citation type="submission" date="2019-09" db="EMBL/GenBank/DDBJ databases">
        <title>Genome Sequences of Streptomyces kaniharaensis ATCC 21070.</title>
        <authorList>
            <person name="Zhu W."/>
            <person name="De Crecy-Lagard V."/>
            <person name="Richards N.G."/>
        </authorList>
    </citation>
    <scope>NUCLEOTIDE SEQUENCE [LARGE SCALE GENOMIC DNA]</scope>
    <source>
        <strain evidence="5 6">SF-557</strain>
    </source>
</reference>
<feature type="domain" description="Transposase IS4 N-terminal" evidence="4">
    <location>
        <begin position="53"/>
        <end position="145"/>
    </location>
</feature>
<evidence type="ECO:0000259" key="3">
    <source>
        <dbReference type="Pfam" id="PF01609"/>
    </source>
</evidence>
<dbReference type="NCBIfam" id="NF033592">
    <property type="entry name" value="transpos_IS4_1"/>
    <property type="match status" value="1"/>
</dbReference>
<dbReference type="OrthoDB" id="477305at2"/>
<keyword evidence="2" id="KW-0472">Membrane</keyword>
<dbReference type="GO" id="GO:0004803">
    <property type="term" value="F:transposase activity"/>
    <property type="evidence" value="ECO:0007669"/>
    <property type="project" value="InterPro"/>
</dbReference>
<gene>
    <name evidence="5" type="ORF">F7Q99_28280</name>
</gene>
<dbReference type="EMBL" id="WBOF01000002">
    <property type="protein sequence ID" value="MQS16034.1"/>
    <property type="molecule type" value="Genomic_DNA"/>
</dbReference>
<evidence type="ECO:0000256" key="1">
    <source>
        <dbReference type="SAM" id="MobiDB-lite"/>
    </source>
</evidence>
<evidence type="ECO:0000259" key="4">
    <source>
        <dbReference type="Pfam" id="PF13006"/>
    </source>
</evidence>
<accession>A0A6N7L1H7</accession>
<dbReference type="InterPro" id="IPR012337">
    <property type="entry name" value="RNaseH-like_sf"/>
</dbReference>
<dbReference type="Pfam" id="PF13006">
    <property type="entry name" value="Nterm_IS4"/>
    <property type="match status" value="1"/>
</dbReference>
<dbReference type="Pfam" id="PF01609">
    <property type="entry name" value="DDE_Tnp_1"/>
    <property type="match status" value="1"/>
</dbReference>
<dbReference type="InterPro" id="IPR047952">
    <property type="entry name" value="Transpos_IS4"/>
</dbReference>
<feature type="region of interest" description="Disordered" evidence="1">
    <location>
        <begin position="486"/>
        <end position="513"/>
    </location>
</feature>
<dbReference type="SUPFAM" id="SSF53098">
    <property type="entry name" value="Ribonuclease H-like"/>
    <property type="match status" value="1"/>
</dbReference>
<dbReference type="Proteomes" id="UP000450000">
    <property type="component" value="Unassembled WGS sequence"/>
</dbReference>
<dbReference type="AlphaFoldDB" id="A0A6N7L1H7"/>
<proteinExistence type="predicted"/>
<evidence type="ECO:0000256" key="2">
    <source>
        <dbReference type="SAM" id="Phobius"/>
    </source>
</evidence>
<keyword evidence="2" id="KW-1133">Transmembrane helix</keyword>
<feature type="domain" description="Transposase IS4-like" evidence="3">
    <location>
        <begin position="198"/>
        <end position="382"/>
    </location>
</feature>
<evidence type="ECO:0000313" key="6">
    <source>
        <dbReference type="Proteomes" id="UP000450000"/>
    </source>
</evidence>
<dbReference type="GO" id="GO:0003677">
    <property type="term" value="F:DNA binding"/>
    <property type="evidence" value="ECO:0007669"/>
    <property type="project" value="InterPro"/>
</dbReference>
<feature type="transmembrane region" description="Helical" evidence="2">
    <location>
        <begin position="88"/>
        <end position="108"/>
    </location>
</feature>
<name>A0A6N7L1H7_9ACTN</name>
<dbReference type="InterPro" id="IPR002559">
    <property type="entry name" value="Transposase_11"/>
</dbReference>
<feature type="region of interest" description="Disordered" evidence="1">
    <location>
        <begin position="447"/>
        <end position="472"/>
    </location>
</feature>
<sequence>MISAWTAGMGMGPPVEQGIDQDLLAEEVPLTDQSAITRPDCLGGDGGSVLAPGHLGDLTRYLPVELVDAVLEENRAVERRRRLLPSRVGVYFVLALALFPALGYLRVWDKLTVGLTRSRIARPSEKALRYLRRRVGPAPLKALFEVLAGPLAQPTTVGVRYRRWRTVAFDGCSSLKVPDCERNRAWLGKIQARLGWAGYPLLRLMTLCETGSRGLLGAVFGPTSDYETTYARRLLRLVNASMLVLADRGFDADDFLADTAATGAQFVIGITARRRPAILAVLPDGSYLTRLGRLKVRVIDATITMTTDSGQTLCEHYRIATTLLDHRSDPAEALVRLYHERWEVESAYYALRHTLQEGLVLRSQDRAGLEQELWAQLIVYQLLRTAMVDAVESCPGTDPDRASFTIALETARDRIILADATAGRSVHDELVGAIGLAVLDGLLPPRRPRTSARSVKAGRTRYPTNPAEPRPRKSRAITGLVVKLRAAPEAPPRPSDGSGDRRKTVTGIRPMGAGNRNRAFHLMAAEPERSWRPREVAIALGIHNYASFATQMTQWATEGLLKKIAYGAYTLADAWKKTTLTDPGGA</sequence>
<keyword evidence="2" id="KW-0812">Transmembrane</keyword>
<dbReference type="GO" id="GO:0006313">
    <property type="term" value="P:DNA transposition"/>
    <property type="evidence" value="ECO:0007669"/>
    <property type="project" value="InterPro"/>
</dbReference>
<evidence type="ECO:0000313" key="5">
    <source>
        <dbReference type="EMBL" id="MQS16034.1"/>
    </source>
</evidence>
<protein>
    <submittedName>
        <fullName evidence="5">IS4 family transposase</fullName>
    </submittedName>
</protein>
<comment type="caution">
    <text evidence="5">The sequence shown here is derived from an EMBL/GenBank/DDBJ whole genome shotgun (WGS) entry which is preliminary data.</text>
</comment>
<dbReference type="PANTHER" id="PTHR37529">
    <property type="entry name" value="TRANSPOSASE INSG FOR INSERTION SEQUENCE ELEMENT IS4-RELATED"/>
    <property type="match status" value="1"/>
</dbReference>
<dbReference type="InterPro" id="IPR024473">
    <property type="entry name" value="Transposases_IS4_N"/>
</dbReference>